<accession>A0A0F0IMM5</accession>
<dbReference type="Gene3D" id="3.30.70.2970">
    <property type="entry name" value="Protein of unknown function (DUF541), domain 2"/>
    <property type="match status" value="1"/>
</dbReference>
<dbReference type="AlphaFoldDB" id="A0A0F0IMM5"/>
<name>A0A0F0IMM5_ASPPU</name>
<dbReference type="Gene3D" id="3.30.110.170">
    <property type="entry name" value="Protein of unknown function (DUF541), domain 1"/>
    <property type="match status" value="1"/>
</dbReference>
<dbReference type="InterPro" id="IPR052022">
    <property type="entry name" value="26kDa_periplasmic_antigen"/>
</dbReference>
<dbReference type="PANTHER" id="PTHR34387:SF2">
    <property type="entry name" value="SLR1258 PROTEIN"/>
    <property type="match status" value="1"/>
</dbReference>
<dbReference type="Pfam" id="PF04402">
    <property type="entry name" value="SIMPL"/>
    <property type="match status" value="1"/>
</dbReference>
<dbReference type="InterPro" id="IPR007497">
    <property type="entry name" value="SIMPL/DUF541"/>
</dbReference>
<reference evidence="1 2" key="1">
    <citation type="submission" date="2015-02" db="EMBL/GenBank/DDBJ databases">
        <title>Draft genome sequence of Aspergillus parasiticus SU-1.</title>
        <authorList>
            <person name="Yu J."/>
            <person name="Fedorova N."/>
            <person name="Yin Y."/>
            <person name="Losada L."/>
            <person name="Zafar N."/>
            <person name="Taujale R."/>
            <person name="Ehrlich K.C."/>
            <person name="Bhatnagar D."/>
            <person name="Cleveland T.E."/>
            <person name="Bennett J.W."/>
            <person name="Nierman W.C."/>
        </authorList>
    </citation>
    <scope>NUCLEOTIDE SEQUENCE [LARGE SCALE GENOMIC DNA]</scope>
    <source>
        <strain evidence="2">ATCC 56775 / NRRL 5862 / SRRC 143 / SU-1</strain>
    </source>
</reference>
<sequence>MGLTIHTIGTSTLHRLAERAVIDLDVSSDGSDQSTVSQDVTRTSNRLQSLLKEIAPKQDSGDPTPEAPVTFWSMSSISTGSYLPWDHDKQEHRARVYTARTNFEVKFRDFSKLGEFVSDVAKDPLVSVRDVDWQLTDDTKQQLGQECRKLAVWDALAKAKDYAGALNMSNLRPVEVDDSQGHASPGIYACARRAPAFAESGGEQALNFVPQSCQIECSVKMRLEVE</sequence>
<organism evidence="1 2">
    <name type="scientific">Aspergillus parasiticus (strain ATCC 56775 / NRRL 5862 / SRRC 143 / SU-1)</name>
    <dbReference type="NCBI Taxonomy" id="1403190"/>
    <lineage>
        <taxon>Eukaryota</taxon>
        <taxon>Fungi</taxon>
        <taxon>Dikarya</taxon>
        <taxon>Ascomycota</taxon>
        <taxon>Pezizomycotina</taxon>
        <taxon>Eurotiomycetes</taxon>
        <taxon>Eurotiomycetidae</taxon>
        <taxon>Eurotiales</taxon>
        <taxon>Aspergillaceae</taxon>
        <taxon>Aspergillus</taxon>
        <taxon>Aspergillus subgen. Circumdati</taxon>
    </lineage>
</organism>
<dbReference type="GO" id="GO:0006974">
    <property type="term" value="P:DNA damage response"/>
    <property type="evidence" value="ECO:0007669"/>
    <property type="project" value="TreeGrafter"/>
</dbReference>
<dbReference type="Proteomes" id="UP000033540">
    <property type="component" value="Unassembled WGS sequence"/>
</dbReference>
<protein>
    <recommendedName>
        <fullName evidence="3">DUF541 domain-containing protein</fullName>
    </recommendedName>
</protein>
<evidence type="ECO:0000313" key="2">
    <source>
        <dbReference type="Proteomes" id="UP000033540"/>
    </source>
</evidence>
<evidence type="ECO:0000313" key="1">
    <source>
        <dbReference type="EMBL" id="KJK67143.1"/>
    </source>
</evidence>
<evidence type="ECO:0008006" key="3">
    <source>
        <dbReference type="Google" id="ProtNLM"/>
    </source>
</evidence>
<dbReference type="PANTHER" id="PTHR34387">
    <property type="entry name" value="SLR1258 PROTEIN"/>
    <property type="match status" value="1"/>
</dbReference>
<dbReference type="OrthoDB" id="3335918at2759"/>
<comment type="caution">
    <text evidence="1">The sequence shown here is derived from an EMBL/GenBank/DDBJ whole genome shotgun (WGS) entry which is preliminary data.</text>
</comment>
<proteinExistence type="predicted"/>
<gene>
    <name evidence="1" type="ORF">P875_00117444</name>
</gene>
<dbReference type="EMBL" id="JZEE01000199">
    <property type="protein sequence ID" value="KJK67143.1"/>
    <property type="molecule type" value="Genomic_DNA"/>
</dbReference>